<dbReference type="GO" id="GO:0004081">
    <property type="term" value="F:bis(5'-nucleosyl)-tetraphosphatase (asymmetrical) activity"/>
    <property type="evidence" value="ECO:0007669"/>
    <property type="project" value="TreeGrafter"/>
</dbReference>
<dbReference type="InterPro" id="IPR020084">
    <property type="entry name" value="NUDIX_hydrolase_CS"/>
</dbReference>
<reference evidence="3 4" key="1">
    <citation type="journal article" date="2009" name="Stand. Genomic Sci.">
        <title>Complete genome sequence of Jonesia denitrificans type strain (Prevot 55134).</title>
        <authorList>
            <person name="Pukall R."/>
            <person name="Gehrich-Schroter G."/>
            <person name="Lapidus A."/>
            <person name="Nolan M."/>
            <person name="Glavina Del Rio T."/>
            <person name="Lucas S."/>
            <person name="Chen F."/>
            <person name="Tice H."/>
            <person name="Pitluck S."/>
            <person name="Cheng J.F."/>
            <person name="Copeland A."/>
            <person name="Saunders E."/>
            <person name="Brettin T."/>
            <person name="Detter J.C."/>
            <person name="Bruce D."/>
            <person name="Goodwin L."/>
            <person name="Pati A."/>
            <person name="Ivanova N."/>
            <person name="Mavromatis K."/>
            <person name="Ovchinnikova G."/>
            <person name="Chen A."/>
            <person name="Palaniappan K."/>
            <person name="Land M."/>
            <person name="Hauser L."/>
            <person name="Chang Y.J."/>
            <person name="Jeffries C.D."/>
            <person name="Chain P."/>
            <person name="Goker M."/>
            <person name="Bristow J."/>
            <person name="Eisen J.A."/>
            <person name="Markowitz V."/>
            <person name="Hugenholtz P."/>
            <person name="Kyrpides N.C."/>
            <person name="Klenk H.P."/>
            <person name="Han C."/>
        </authorList>
    </citation>
    <scope>NUCLEOTIDE SEQUENCE [LARGE SCALE GENOMIC DNA]</scope>
    <source>
        <strain evidence="4">ATCC 14870 / DSM 20603 / BCRC 15368 / CIP 55.134 / JCM 11481 / NBRC 15587 / NCTC 10816 / Prevot 55134</strain>
    </source>
</reference>
<dbReference type="CDD" id="cd03673">
    <property type="entry name" value="NUDIX_Ap6A_hydrolase"/>
    <property type="match status" value="1"/>
</dbReference>
<name>C7R1N8_JONDD</name>
<feature type="domain" description="Nudix hydrolase" evidence="2">
    <location>
        <begin position="34"/>
        <end position="172"/>
    </location>
</feature>
<keyword evidence="1 3" id="KW-0378">Hydrolase</keyword>
<protein>
    <submittedName>
        <fullName evidence="3">NUDIX hydrolase</fullName>
    </submittedName>
</protein>
<evidence type="ECO:0000256" key="1">
    <source>
        <dbReference type="ARBA" id="ARBA00022801"/>
    </source>
</evidence>
<dbReference type="Gene3D" id="3.90.79.10">
    <property type="entry name" value="Nucleoside Triphosphate Pyrophosphohydrolase"/>
    <property type="match status" value="1"/>
</dbReference>
<dbReference type="InterPro" id="IPR015797">
    <property type="entry name" value="NUDIX_hydrolase-like_dom_sf"/>
</dbReference>
<dbReference type="KEGG" id="jde:Jden_2236"/>
<dbReference type="AlphaFoldDB" id="C7R1N8"/>
<dbReference type="InterPro" id="IPR051325">
    <property type="entry name" value="Nudix_hydrolase_domain"/>
</dbReference>
<organism evidence="3 4">
    <name type="scientific">Jonesia denitrificans (strain ATCC 14870 / DSM 20603 / BCRC 15368 / CIP 55.134 / JCM 11481 / NBRC 15587 / NCTC 10816 / Prevot 55134)</name>
    <name type="common">Listeria denitrificans</name>
    <dbReference type="NCBI Taxonomy" id="471856"/>
    <lineage>
        <taxon>Bacteria</taxon>
        <taxon>Bacillati</taxon>
        <taxon>Actinomycetota</taxon>
        <taxon>Actinomycetes</taxon>
        <taxon>Micrococcales</taxon>
        <taxon>Jonesiaceae</taxon>
        <taxon>Jonesia</taxon>
    </lineage>
</organism>
<proteinExistence type="predicted"/>
<dbReference type="PROSITE" id="PS00893">
    <property type="entry name" value="NUDIX_BOX"/>
    <property type="match status" value="1"/>
</dbReference>
<dbReference type="InterPro" id="IPR029033">
    <property type="entry name" value="His_PPase_superfam"/>
</dbReference>
<dbReference type="Proteomes" id="UP000000628">
    <property type="component" value="Chromosome"/>
</dbReference>
<dbReference type="InterPro" id="IPR013078">
    <property type="entry name" value="His_Pase_superF_clade-1"/>
</dbReference>
<dbReference type="Pfam" id="PF00293">
    <property type="entry name" value="NUDIX"/>
    <property type="match status" value="1"/>
</dbReference>
<gene>
    <name evidence="3" type="ordered locus">Jden_2236</name>
</gene>
<keyword evidence="4" id="KW-1185">Reference proteome</keyword>
<dbReference type="PANTHER" id="PTHR21340:SF0">
    <property type="entry name" value="BIS(5'-NUCLEOSYL)-TETRAPHOSPHATASE [ASYMMETRICAL]"/>
    <property type="match status" value="1"/>
</dbReference>
<dbReference type="Pfam" id="PF00300">
    <property type="entry name" value="His_Phos_1"/>
    <property type="match status" value="1"/>
</dbReference>
<dbReference type="EMBL" id="CP001706">
    <property type="protein sequence ID" value="ACV09873.1"/>
    <property type="molecule type" value="Genomic_DNA"/>
</dbReference>
<dbReference type="RefSeq" id="WP_015772501.1">
    <property type="nucleotide sequence ID" value="NC_013174.1"/>
</dbReference>
<evidence type="ECO:0000259" key="2">
    <source>
        <dbReference type="PROSITE" id="PS51462"/>
    </source>
</evidence>
<dbReference type="SUPFAM" id="SSF53254">
    <property type="entry name" value="Phosphoglycerate mutase-like"/>
    <property type="match status" value="1"/>
</dbReference>
<dbReference type="HOGENOM" id="CLU_048989_1_0_11"/>
<evidence type="ECO:0000313" key="4">
    <source>
        <dbReference type="Proteomes" id="UP000000628"/>
    </source>
</evidence>
<dbReference type="InterPro" id="IPR000086">
    <property type="entry name" value="NUDIX_hydrolase_dom"/>
</dbReference>
<dbReference type="SUPFAM" id="SSF55811">
    <property type="entry name" value="Nudix"/>
    <property type="match status" value="1"/>
</dbReference>
<dbReference type="GO" id="GO:0006754">
    <property type="term" value="P:ATP biosynthetic process"/>
    <property type="evidence" value="ECO:0007669"/>
    <property type="project" value="TreeGrafter"/>
</dbReference>
<dbReference type="eggNOG" id="COG2062">
    <property type="taxonomic scope" value="Bacteria"/>
</dbReference>
<dbReference type="PROSITE" id="PS51462">
    <property type="entry name" value="NUDIX"/>
    <property type="match status" value="1"/>
</dbReference>
<dbReference type="GO" id="GO:0006167">
    <property type="term" value="P:AMP biosynthetic process"/>
    <property type="evidence" value="ECO:0007669"/>
    <property type="project" value="TreeGrafter"/>
</dbReference>
<evidence type="ECO:0000313" key="3">
    <source>
        <dbReference type="EMBL" id="ACV09873.1"/>
    </source>
</evidence>
<dbReference type="Gene3D" id="3.40.50.1240">
    <property type="entry name" value="Phosphoglycerate mutase-like"/>
    <property type="match status" value="1"/>
</dbReference>
<dbReference type="STRING" id="471856.Jden_2236"/>
<dbReference type="PANTHER" id="PTHR21340">
    <property type="entry name" value="DIADENOSINE 5,5-P1,P4-TETRAPHOSPHATE PYROPHOSPHOHYDROLASE MUTT"/>
    <property type="match status" value="1"/>
</dbReference>
<dbReference type="eggNOG" id="COG0494">
    <property type="taxonomic scope" value="Bacteria"/>
</dbReference>
<accession>C7R1N8</accession>
<sequence>MASHHSPAAPAGKVSGGRIHGALGVAAEPKTTAPVIECAGALVWRIKDEDLQVLLIHRPRYNDWSWPKGKRDPGEALPCTAVREVKEETGKDIILGIPLPGLQYITPEGDLKRVHYWAAHTTKKSHGALAARAPIGEVNPDEVDDTQWMSVKDAAKALTRAADRAPLDALIHAHTEGRLDSHVVAIARHGKAVSRASWGGKEGDRPLTPLGQGQSWALVPVLSAFGVISVVTSRWARCAQTMRPYEQAARVHAKELDTLTEASHERDPDLVVRAMTEIITDNRPTVLCSHRPVLPTVFAAMKKASATKGIGNAFPESDPYLTTGEVLIAHVVPRVDGKGKMGGTIVGVERVRPEVM</sequence>
<dbReference type="SMART" id="SM00855">
    <property type="entry name" value="PGAM"/>
    <property type="match status" value="1"/>
</dbReference>